<evidence type="ECO:0000313" key="2">
    <source>
        <dbReference type="EMBL" id="CCQ44424.1"/>
    </source>
</evidence>
<accession>A0A024GY65</accession>
<evidence type="ECO:0000259" key="1">
    <source>
        <dbReference type="Pfam" id="PF20275"/>
    </source>
</evidence>
<dbReference type="AlphaFoldDB" id="A0A024GY65"/>
<dbReference type="OrthoDB" id="596297at2"/>
<protein>
    <recommendedName>
        <fullName evidence="1">ABC-three component systems C-terminal domain-containing protein</fullName>
    </recommendedName>
</protein>
<dbReference type="EMBL" id="CAQI01000027">
    <property type="protein sequence ID" value="CCQ44424.1"/>
    <property type="molecule type" value="Genomic_DNA"/>
</dbReference>
<reference evidence="3" key="1">
    <citation type="journal article" date="2014" name="Genome Announc.">
        <title>Genome Sequence of Arthrobacter siccitolerans 4J27, a Xeroprotectant-Producing Desiccation-Tolerant Microorganism.</title>
        <authorList>
            <person name="Manzanera M."/>
            <person name="Santa-Cruz-Calvo L."/>
            <person name="Vilchez J.I."/>
            <person name="Garcia-Fontana C."/>
            <person name="Silva-Castro G.A."/>
            <person name="Calvo C."/>
            <person name="Gonzalez-Lopez J."/>
        </authorList>
    </citation>
    <scope>NUCLEOTIDE SEQUENCE [LARGE SCALE GENOMIC DNA]</scope>
    <source>
        <strain evidence="3">4J27</strain>
    </source>
</reference>
<gene>
    <name evidence="2" type="ORF">ARTSIC4J27_350</name>
</gene>
<dbReference type="InterPro" id="IPR046919">
    <property type="entry name" value="ABC-3C_CTD10"/>
</dbReference>
<comment type="caution">
    <text evidence="2">The sequence shown here is derived from an EMBL/GenBank/DDBJ whole genome shotgun (WGS) entry which is preliminary data.</text>
</comment>
<organism evidence="2 3">
    <name type="scientific">Pseudarthrobacter siccitolerans</name>
    <dbReference type="NCBI Taxonomy" id="861266"/>
    <lineage>
        <taxon>Bacteria</taxon>
        <taxon>Bacillati</taxon>
        <taxon>Actinomycetota</taxon>
        <taxon>Actinomycetes</taxon>
        <taxon>Micrococcales</taxon>
        <taxon>Micrococcaceae</taxon>
        <taxon>Pseudarthrobacter</taxon>
    </lineage>
</organism>
<proteinExistence type="predicted"/>
<feature type="domain" description="ABC-three component systems C-terminal" evidence="1">
    <location>
        <begin position="172"/>
        <end position="296"/>
    </location>
</feature>
<dbReference type="Pfam" id="PF20275">
    <property type="entry name" value="CTD10"/>
    <property type="match status" value="1"/>
</dbReference>
<keyword evidence="3" id="KW-1185">Reference proteome</keyword>
<evidence type="ECO:0000313" key="3">
    <source>
        <dbReference type="Proteomes" id="UP000035722"/>
    </source>
</evidence>
<dbReference type="RefSeq" id="WP_050053500.1">
    <property type="nucleotide sequence ID" value="NZ_CAQI01000027.1"/>
</dbReference>
<sequence length="313" mass="35620">MEFYERLALRPLFWAQLHELTGNAFEQFFHDYMCLTTPGFVDVRTHGNIGDLSSDGLSLHEKKLYACYAPESPNADAAIRKFKGDVAGALQKRHGQFETFVFVHNDVRGTHPEISQALAEARNDHSSLQFELMGMRHLRDGLGRLDRPDVESLLRLQLPLQHDVTMGLPEMEDLLGYLATQRVGGPDVVPAGAVSGKKLRYSQLSQETQTELRDAMKHSAVIEDYYEARIDVIERDEVAARFHAEYLDAAQEMPDDPEEVLFRLRKFLAGSSAARAAKYRAQTAILAFFFQTCDIFRNPPQDWQDHEYEVNTL</sequence>
<name>A0A024GY65_9MICC</name>
<dbReference type="Proteomes" id="UP000035722">
    <property type="component" value="Unassembled WGS sequence"/>
</dbReference>